<name>A0A6G1D7X3_9ORYZ</name>
<gene>
    <name evidence="2" type="ORF">E2562_023856</name>
</gene>
<sequence length="86" mass="9293">MSLGRVEEERARTVAVDSSDGGTARGRAEVAVPREVEGSAQGRGEEGHVRAEEEHTVDGGGRRQRFRAHLAVSVTNRRTGKPWISA</sequence>
<organism evidence="2 3">
    <name type="scientific">Oryza meyeriana var. granulata</name>
    <dbReference type="NCBI Taxonomy" id="110450"/>
    <lineage>
        <taxon>Eukaryota</taxon>
        <taxon>Viridiplantae</taxon>
        <taxon>Streptophyta</taxon>
        <taxon>Embryophyta</taxon>
        <taxon>Tracheophyta</taxon>
        <taxon>Spermatophyta</taxon>
        <taxon>Magnoliopsida</taxon>
        <taxon>Liliopsida</taxon>
        <taxon>Poales</taxon>
        <taxon>Poaceae</taxon>
        <taxon>BOP clade</taxon>
        <taxon>Oryzoideae</taxon>
        <taxon>Oryzeae</taxon>
        <taxon>Oryzinae</taxon>
        <taxon>Oryza</taxon>
        <taxon>Oryza meyeriana</taxon>
    </lineage>
</organism>
<feature type="compositionally biased region" description="Basic and acidic residues" evidence="1">
    <location>
        <begin position="1"/>
        <end position="12"/>
    </location>
</feature>
<comment type="caution">
    <text evidence="2">The sequence shown here is derived from an EMBL/GenBank/DDBJ whole genome shotgun (WGS) entry which is preliminary data.</text>
</comment>
<reference evidence="2 3" key="1">
    <citation type="submission" date="2019-11" db="EMBL/GenBank/DDBJ databases">
        <title>Whole genome sequence of Oryza granulata.</title>
        <authorList>
            <person name="Li W."/>
        </authorList>
    </citation>
    <scope>NUCLEOTIDE SEQUENCE [LARGE SCALE GENOMIC DNA]</scope>
    <source>
        <strain evidence="3">cv. Menghai</strain>
        <tissue evidence="2">Leaf</tissue>
    </source>
</reference>
<evidence type="ECO:0000313" key="3">
    <source>
        <dbReference type="Proteomes" id="UP000479710"/>
    </source>
</evidence>
<keyword evidence="3" id="KW-1185">Reference proteome</keyword>
<dbReference type="AlphaFoldDB" id="A0A6G1D7X3"/>
<dbReference type="Proteomes" id="UP000479710">
    <property type="component" value="Unassembled WGS sequence"/>
</dbReference>
<protein>
    <submittedName>
        <fullName evidence="2">Uncharacterized protein</fullName>
    </submittedName>
</protein>
<proteinExistence type="predicted"/>
<accession>A0A6G1D7X3</accession>
<dbReference type="EMBL" id="SPHZ02000007">
    <property type="protein sequence ID" value="KAF0908234.1"/>
    <property type="molecule type" value="Genomic_DNA"/>
</dbReference>
<evidence type="ECO:0000256" key="1">
    <source>
        <dbReference type="SAM" id="MobiDB-lite"/>
    </source>
</evidence>
<evidence type="ECO:0000313" key="2">
    <source>
        <dbReference type="EMBL" id="KAF0908234.1"/>
    </source>
</evidence>
<feature type="compositionally biased region" description="Basic and acidic residues" evidence="1">
    <location>
        <begin position="26"/>
        <end position="61"/>
    </location>
</feature>
<feature type="region of interest" description="Disordered" evidence="1">
    <location>
        <begin position="1"/>
        <end position="63"/>
    </location>
</feature>